<evidence type="ECO:0000313" key="1">
    <source>
        <dbReference type="EMBL" id="MCA9392038.1"/>
    </source>
</evidence>
<reference evidence="1" key="2">
    <citation type="journal article" date="2021" name="Microbiome">
        <title>Successional dynamics and alternative stable states in a saline activated sludge microbial community over 9 years.</title>
        <authorList>
            <person name="Wang Y."/>
            <person name="Ye J."/>
            <person name="Ju F."/>
            <person name="Liu L."/>
            <person name="Boyd J.A."/>
            <person name="Deng Y."/>
            <person name="Parks D.H."/>
            <person name="Jiang X."/>
            <person name="Yin X."/>
            <person name="Woodcroft B.J."/>
            <person name="Tyson G.W."/>
            <person name="Hugenholtz P."/>
            <person name="Polz M.F."/>
            <person name="Zhang T."/>
        </authorList>
    </citation>
    <scope>NUCLEOTIDE SEQUENCE</scope>
    <source>
        <strain evidence="1">HKST-UBA03</strain>
    </source>
</reference>
<dbReference type="AlphaFoldDB" id="A0A955RRY6"/>
<accession>A0A955RRY6</accession>
<dbReference type="EMBL" id="JAGQKZ010000015">
    <property type="protein sequence ID" value="MCA9392038.1"/>
    <property type="molecule type" value="Genomic_DNA"/>
</dbReference>
<dbReference type="Proteomes" id="UP000751518">
    <property type="component" value="Unassembled WGS sequence"/>
</dbReference>
<reference evidence="1" key="1">
    <citation type="submission" date="2020-04" db="EMBL/GenBank/DDBJ databases">
        <authorList>
            <person name="Zhang T."/>
        </authorList>
    </citation>
    <scope>NUCLEOTIDE SEQUENCE</scope>
    <source>
        <strain evidence="1">HKST-UBA03</strain>
    </source>
</reference>
<organism evidence="1 2">
    <name type="scientific">candidate division WWE3 bacterium</name>
    <dbReference type="NCBI Taxonomy" id="2053526"/>
    <lineage>
        <taxon>Bacteria</taxon>
        <taxon>Katanobacteria</taxon>
    </lineage>
</organism>
<gene>
    <name evidence="1" type="ORF">KC614_02425</name>
</gene>
<evidence type="ECO:0000313" key="2">
    <source>
        <dbReference type="Proteomes" id="UP000751518"/>
    </source>
</evidence>
<protein>
    <submittedName>
        <fullName evidence="1">Uncharacterized protein</fullName>
    </submittedName>
</protein>
<sequence length="64" mass="6955">MKCPISGEECDEVFCAKHGCAEALNDWAEFLGNLGYAVAQSIGAGKIAKEKDRQRRLGKRAKKG</sequence>
<proteinExistence type="predicted"/>
<name>A0A955RRY6_UNCKA</name>
<comment type="caution">
    <text evidence="1">The sequence shown here is derived from an EMBL/GenBank/DDBJ whole genome shotgun (WGS) entry which is preliminary data.</text>
</comment>